<protein>
    <submittedName>
        <fullName evidence="1">Uncharacterized protein</fullName>
    </submittedName>
</protein>
<comment type="caution">
    <text evidence="1">The sequence shown here is derived from an EMBL/GenBank/DDBJ whole genome shotgun (WGS) entry which is preliminary data.</text>
</comment>
<gene>
    <name evidence="1" type="ORF">H6A04_05570</name>
</gene>
<dbReference type="EMBL" id="JACJLT010000037">
    <property type="protein sequence ID" value="MBM6875122.1"/>
    <property type="molecule type" value="Genomic_DNA"/>
</dbReference>
<dbReference type="Proteomes" id="UP000728968">
    <property type="component" value="Unassembled WGS sequence"/>
</dbReference>
<dbReference type="RefSeq" id="WP_204716072.1">
    <property type="nucleotide sequence ID" value="NZ_JACJLT010000037.1"/>
</dbReference>
<name>A0ABS2G201_FUSMR</name>
<sequence length="75" mass="8853">MGYWKCKKCGGVIRLHKTIKQYEVFEIDAEGTKCPQALKSEIIENEDDENYICYHCGRIYMTSLTDIREIGEWEE</sequence>
<evidence type="ECO:0000313" key="2">
    <source>
        <dbReference type="Proteomes" id="UP000728968"/>
    </source>
</evidence>
<dbReference type="SUPFAM" id="SSF57783">
    <property type="entry name" value="Zinc beta-ribbon"/>
    <property type="match status" value="1"/>
</dbReference>
<evidence type="ECO:0000313" key="1">
    <source>
        <dbReference type="EMBL" id="MBM6875122.1"/>
    </source>
</evidence>
<reference evidence="1 2" key="1">
    <citation type="journal article" date="2021" name="Sci. Rep.">
        <title>The distribution of antibiotic resistance genes in chicken gut microbiota commensals.</title>
        <authorList>
            <person name="Juricova H."/>
            <person name="Matiasovicova J."/>
            <person name="Kubasova T."/>
            <person name="Cejkova D."/>
            <person name="Rychlik I."/>
        </authorList>
    </citation>
    <scope>NUCLEOTIDE SEQUENCE [LARGE SCALE GENOMIC DNA]</scope>
    <source>
        <strain evidence="1 2">An425</strain>
    </source>
</reference>
<accession>A0ABS2G201</accession>
<proteinExistence type="predicted"/>
<keyword evidence="2" id="KW-1185">Reference proteome</keyword>
<organism evidence="1 2">
    <name type="scientific">Fusobacterium mortiferum</name>
    <dbReference type="NCBI Taxonomy" id="850"/>
    <lineage>
        <taxon>Bacteria</taxon>
        <taxon>Fusobacteriati</taxon>
        <taxon>Fusobacteriota</taxon>
        <taxon>Fusobacteriia</taxon>
        <taxon>Fusobacteriales</taxon>
        <taxon>Fusobacteriaceae</taxon>
        <taxon>Fusobacterium</taxon>
    </lineage>
</organism>